<dbReference type="GeneID" id="81622678"/>
<dbReference type="AlphaFoldDB" id="A0A9W9XFD2"/>
<name>A0A9W9XFD2_9EURO</name>
<reference evidence="2" key="2">
    <citation type="journal article" date="2023" name="IMA Fungus">
        <title>Comparative genomic study of the Penicillium genus elucidates a diverse pangenome and 15 lateral gene transfer events.</title>
        <authorList>
            <person name="Petersen C."/>
            <person name="Sorensen T."/>
            <person name="Nielsen M.R."/>
            <person name="Sondergaard T.E."/>
            <person name="Sorensen J.L."/>
            <person name="Fitzpatrick D.A."/>
            <person name="Frisvad J.C."/>
            <person name="Nielsen K.L."/>
        </authorList>
    </citation>
    <scope>NUCLEOTIDE SEQUENCE</scope>
    <source>
        <strain evidence="2">IBT 30728</strain>
    </source>
</reference>
<proteinExistence type="predicted"/>
<accession>A0A9W9XFD2</accession>
<evidence type="ECO:0000313" key="3">
    <source>
        <dbReference type="Proteomes" id="UP001148312"/>
    </source>
</evidence>
<feature type="region of interest" description="Disordered" evidence="1">
    <location>
        <begin position="1"/>
        <end position="147"/>
    </location>
</feature>
<comment type="caution">
    <text evidence="2">The sequence shown here is derived from an EMBL/GenBank/DDBJ whole genome shotgun (WGS) entry which is preliminary data.</text>
</comment>
<feature type="compositionally biased region" description="Basic and acidic residues" evidence="1">
    <location>
        <begin position="113"/>
        <end position="123"/>
    </location>
</feature>
<reference evidence="2" key="1">
    <citation type="submission" date="2022-12" db="EMBL/GenBank/DDBJ databases">
        <authorList>
            <person name="Petersen C."/>
        </authorList>
    </citation>
    <scope>NUCLEOTIDE SEQUENCE</scope>
    <source>
        <strain evidence="2">IBT 30728</strain>
    </source>
</reference>
<protein>
    <submittedName>
        <fullName evidence="2">Secondary metabolism regulator laeA</fullName>
    </submittedName>
</protein>
<sequence>MLTDEQSGRNRLPPMLTSPPPPKRHKSESTSASDAGRASRYYHAGSVPSSERYYSSSIPATDRFQPSSIPPHDRHPSASIPATDRYQCSPVPAGERSRQTSTAMDIYTITDRNPADKDGDRRTGRFLSNGSVASQRSQASRASGSSPPVIITNRKYVVLPSFPSSQTNASPIQVSGPLFTASIYS</sequence>
<dbReference type="RefSeq" id="XP_056792388.1">
    <property type="nucleotide sequence ID" value="XM_056932429.1"/>
</dbReference>
<dbReference type="Proteomes" id="UP001148312">
    <property type="component" value="Unassembled WGS sequence"/>
</dbReference>
<feature type="compositionally biased region" description="Low complexity" evidence="1">
    <location>
        <begin position="46"/>
        <end position="57"/>
    </location>
</feature>
<feature type="compositionally biased region" description="Low complexity" evidence="1">
    <location>
        <begin position="130"/>
        <end position="146"/>
    </location>
</feature>
<keyword evidence="3" id="KW-1185">Reference proteome</keyword>
<organism evidence="2 3">
    <name type="scientific">Penicillium diatomitis</name>
    <dbReference type="NCBI Taxonomy" id="2819901"/>
    <lineage>
        <taxon>Eukaryota</taxon>
        <taxon>Fungi</taxon>
        <taxon>Dikarya</taxon>
        <taxon>Ascomycota</taxon>
        <taxon>Pezizomycotina</taxon>
        <taxon>Eurotiomycetes</taxon>
        <taxon>Eurotiomycetidae</taxon>
        <taxon>Eurotiales</taxon>
        <taxon>Aspergillaceae</taxon>
        <taxon>Penicillium</taxon>
    </lineage>
</organism>
<gene>
    <name evidence="2" type="ORF">N7539_002826</name>
</gene>
<dbReference type="EMBL" id="JAPWDQ010000003">
    <property type="protein sequence ID" value="KAJ5491259.1"/>
    <property type="molecule type" value="Genomic_DNA"/>
</dbReference>
<evidence type="ECO:0000313" key="2">
    <source>
        <dbReference type="EMBL" id="KAJ5491259.1"/>
    </source>
</evidence>
<evidence type="ECO:0000256" key="1">
    <source>
        <dbReference type="SAM" id="MobiDB-lite"/>
    </source>
</evidence>